<dbReference type="Gene3D" id="1.10.287.130">
    <property type="match status" value="1"/>
</dbReference>
<dbReference type="SMART" id="SM00091">
    <property type="entry name" value="PAS"/>
    <property type="match status" value="2"/>
</dbReference>
<keyword evidence="4" id="KW-0808">Transferase</keyword>
<dbReference type="SMART" id="SM00388">
    <property type="entry name" value="HisKA"/>
    <property type="match status" value="1"/>
</dbReference>
<dbReference type="InterPro" id="IPR036097">
    <property type="entry name" value="HisK_dim/P_sf"/>
</dbReference>
<feature type="domain" description="Response regulatory" evidence="9">
    <location>
        <begin position="9"/>
        <end position="127"/>
    </location>
</feature>
<dbReference type="InterPro" id="IPR005467">
    <property type="entry name" value="His_kinase_dom"/>
</dbReference>
<evidence type="ECO:0000256" key="6">
    <source>
        <dbReference type="ARBA" id="ARBA00023012"/>
    </source>
</evidence>
<evidence type="ECO:0000259" key="8">
    <source>
        <dbReference type="PROSITE" id="PS50109"/>
    </source>
</evidence>
<dbReference type="Proteomes" id="UP000199607">
    <property type="component" value="Unassembled WGS sequence"/>
</dbReference>
<evidence type="ECO:0000259" key="9">
    <source>
        <dbReference type="PROSITE" id="PS50110"/>
    </source>
</evidence>
<dbReference type="InterPro" id="IPR035965">
    <property type="entry name" value="PAS-like_dom_sf"/>
</dbReference>
<dbReference type="Gene3D" id="3.30.565.10">
    <property type="entry name" value="Histidine kinase-like ATPase, C-terminal domain"/>
    <property type="match status" value="1"/>
</dbReference>
<dbReference type="PANTHER" id="PTHR43711:SF1">
    <property type="entry name" value="HISTIDINE KINASE 1"/>
    <property type="match status" value="1"/>
</dbReference>
<dbReference type="InterPro" id="IPR036890">
    <property type="entry name" value="HATPase_C_sf"/>
</dbReference>
<dbReference type="InterPro" id="IPR050736">
    <property type="entry name" value="Sensor_HK_Regulatory"/>
</dbReference>
<proteinExistence type="predicted"/>
<dbReference type="Gene3D" id="3.40.50.2300">
    <property type="match status" value="1"/>
</dbReference>
<dbReference type="CDD" id="cd00075">
    <property type="entry name" value="HATPase"/>
    <property type="match status" value="1"/>
</dbReference>
<dbReference type="SUPFAM" id="SSF55781">
    <property type="entry name" value="GAF domain-like"/>
    <property type="match status" value="1"/>
</dbReference>
<dbReference type="PROSITE" id="PS50109">
    <property type="entry name" value="HIS_KIN"/>
    <property type="match status" value="1"/>
</dbReference>
<dbReference type="InterPro" id="IPR011006">
    <property type="entry name" value="CheY-like_superfamily"/>
</dbReference>
<dbReference type="Pfam" id="PF13188">
    <property type="entry name" value="PAS_8"/>
    <property type="match status" value="1"/>
</dbReference>
<dbReference type="PROSITE" id="PS50112">
    <property type="entry name" value="PAS"/>
    <property type="match status" value="2"/>
</dbReference>
<dbReference type="Pfam" id="PF08448">
    <property type="entry name" value="PAS_4"/>
    <property type="match status" value="1"/>
</dbReference>
<dbReference type="EC" id="2.7.13.3" evidence="2"/>
<dbReference type="Pfam" id="PF02518">
    <property type="entry name" value="HATPase_c"/>
    <property type="match status" value="1"/>
</dbReference>
<feature type="domain" description="PAS" evidence="10">
    <location>
        <begin position="445"/>
        <end position="498"/>
    </location>
</feature>
<name>A0A1I4IA67_9EURY</name>
<dbReference type="SUPFAM" id="SSF52172">
    <property type="entry name" value="CheY-like"/>
    <property type="match status" value="1"/>
</dbReference>
<dbReference type="SUPFAM" id="SSF47384">
    <property type="entry name" value="Homodimeric domain of signal transducing histidine kinase"/>
    <property type="match status" value="1"/>
</dbReference>
<dbReference type="InterPro" id="IPR029016">
    <property type="entry name" value="GAF-like_dom_sf"/>
</dbReference>
<dbReference type="RefSeq" id="WP_089871915.1">
    <property type="nucleotide sequence ID" value="NZ_FOTC01000007.1"/>
</dbReference>
<comment type="catalytic activity">
    <reaction evidence="1">
        <text>ATP + protein L-histidine = ADP + protein N-phospho-L-histidine.</text>
        <dbReference type="EC" id="2.7.13.3"/>
    </reaction>
</comment>
<dbReference type="InterPro" id="IPR003018">
    <property type="entry name" value="GAF"/>
</dbReference>
<keyword evidence="3 7" id="KW-0597">Phosphoprotein</keyword>
<dbReference type="InterPro" id="IPR003594">
    <property type="entry name" value="HATPase_dom"/>
</dbReference>
<evidence type="ECO:0000313" key="11">
    <source>
        <dbReference type="EMBL" id="SFL51278.1"/>
    </source>
</evidence>
<dbReference type="InterPro" id="IPR004358">
    <property type="entry name" value="Sig_transdc_His_kin-like_C"/>
</dbReference>
<dbReference type="SMART" id="SM00065">
    <property type="entry name" value="GAF"/>
    <property type="match status" value="1"/>
</dbReference>
<evidence type="ECO:0000313" key="12">
    <source>
        <dbReference type="Proteomes" id="UP000199607"/>
    </source>
</evidence>
<dbReference type="Pfam" id="PF00072">
    <property type="entry name" value="Response_reg"/>
    <property type="match status" value="1"/>
</dbReference>
<accession>A0A1I4IA67</accession>
<dbReference type="GO" id="GO:0000155">
    <property type="term" value="F:phosphorelay sensor kinase activity"/>
    <property type="evidence" value="ECO:0007669"/>
    <property type="project" value="InterPro"/>
</dbReference>
<evidence type="ECO:0000256" key="5">
    <source>
        <dbReference type="ARBA" id="ARBA00022777"/>
    </source>
</evidence>
<gene>
    <name evidence="11" type="ORF">SAMN04487950_4080</name>
</gene>
<feature type="modified residue" description="4-aspartylphosphate" evidence="7">
    <location>
        <position position="62"/>
    </location>
</feature>
<dbReference type="SMART" id="SM00448">
    <property type="entry name" value="REC"/>
    <property type="match status" value="1"/>
</dbReference>
<evidence type="ECO:0000256" key="7">
    <source>
        <dbReference type="PROSITE-ProRule" id="PRU00169"/>
    </source>
</evidence>
<dbReference type="PROSITE" id="PS50110">
    <property type="entry name" value="RESPONSE_REGULATORY"/>
    <property type="match status" value="1"/>
</dbReference>
<evidence type="ECO:0000256" key="1">
    <source>
        <dbReference type="ARBA" id="ARBA00000085"/>
    </source>
</evidence>
<reference evidence="12" key="1">
    <citation type="submission" date="2016-10" db="EMBL/GenBank/DDBJ databases">
        <authorList>
            <person name="Varghese N."/>
            <person name="Submissions S."/>
        </authorList>
    </citation>
    <scope>NUCLEOTIDE SEQUENCE [LARGE SCALE GENOMIC DNA]</scope>
    <source>
        <strain evidence="12">CGMCC 1.7738</strain>
    </source>
</reference>
<dbReference type="CDD" id="cd00156">
    <property type="entry name" value="REC"/>
    <property type="match status" value="1"/>
</dbReference>
<protein>
    <recommendedName>
        <fullName evidence="2">histidine kinase</fullName>
        <ecNumber evidence="2">2.7.13.3</ecNumber>
    </recommendedName>
</protein>
<keyword evidence="12" id="KW-1185">Reference proteome</keyword>
<dbReference type="CDD" id="cd00130">
    <property type="entry name" value="PAS"/>
    <property type="match status" value="2"/>
</dbReference>
<dbReference type="Gene3D" id="3.30.450.40">
    <property type="match status" value="1"/>
</dbReference>
<evidence type="ECO:0000256" key="3">
    <source>
        <dbReference type="ARBA" id="ARBA00022553"/>
    </source>
</evidence>
<dbReference type="PANTHER" id="PTHR43711">
    <property type="entry name" value="TWO-COMPONENT HISTIDINE KINASE"/>
    <property type="match status" value="1"/>
</dbReference>
<feature type="domain" description="PAS" evidence="10">
    <location>
        <begin position="138"/>
        <end position="182"/>
    </location>
</feature>
<dbReference type="CDD" id="cd00082">
    <property type="entry name" value="HisKA"/>
    <property type="match status" value="1"/>
</dbReference>
<evidence type="ECO:0000259" key="10">
    <source>
        <dbReference type="PROSITE" id="PS50112"/>
    </source>
</evidence>
<dbReference type="SUPFAM" id="SSF55874">
    <property type="entry name" value="ATPase domain of HSP90 chaperone/DNA topoisomerase II/histidine kinase"/>
    <property type="match status" value="1"/>
</dbReference>
<dbReference type="SUPFAM" id="SSF55785">
    <property type="entry name" value="PYP-like sensor domain (PAS domain)"/>
    <property type="match status" value="2"/>
</dbReference>
<dbReference type="InterPro" id="IPR013656">
    <property type="entry name" value="PAS_4"/>
</dbReference>
<evidence type="ECO:0000256" key="4">
    <source>
        <dbReference type="ARBA" id="ARBA00022679"/>
    </source>
</evidence>
<keyword evidence="5" id="KW-0418">Kinase</keyword>
<dbReference type="Pfam" id="PF01590">
    <property type="entry name" value="GAF"/>
    <property type="match status" value="1"/>
</dbReference>
<dbReference type="Pfam" id="PF00512">
    <property type="entry name" value="HisKA"/>
    <property type="match status" value="1"/>
</dbReference>
<dbReference type="SMART" id="SM00387">
    <property type="entry name" value="HATPase_c"/>
    <property type="match status" value="1"/>
</dbReference>
<dbReference type="EMBL" id="FOTC01000007">
    <property type="protein sequence ID" value="SFL51278.1"/>
    <property type="molecule type" value="Genomic_DNA"/>
</dbReference>
<evidence type="ECO:0000256" key="2">
    <source>
        <dbReference type="ARBA" id="ARBA00012438"/>
    </source>
</evidence>
<dbReference type="InterPro" id="IPR001789">
    <property type="entry name" value="Sig_transdc_resp-reg_receiver"/>
</dbReference>
<sequence>MVRSDAPVRVLYVDDQPVLGELAATYLERYEADVTLEVVAVGNAREAQDRLGGSHIDCIVSDYEMPETDGLELLEAVRCQYPDIPFILFTGKGSEEVARDAFQVGATDYMQKGPGTDQYTVLAKRIHNAVSQHRAEATSEQYGAAIEALENAVYVLDGEGRLTSVDDVFLEMTGYDREAALGTPISALDADGTLSENFASLVDAEGPDTVQFEADVVSASDEVRRCRCHLTARQFTGESAESVVGVLHELTDLQYYDGLTDLILDTSTTLMSAEADEVDTKLRWTLQSVAEYVGAGRATVFSATEGGDVTSVDVSTGGLDVSVGLEDIEKTHEWCAPGITPADATADGCAGAEWWLDQFRRFENVRVESLSSMPPEADSLRERFERQGVTSLTAVPLVSNWSLCGVVEFASHDGERVWSDREVRLLRTLGDLVAQTLERRRREREMARYKTIIETVPDGVFLLDEQGYLTQVNEAFASSFGFDADDLTGRPFLDLVDEGCVPPDIADEYVEGIKAMLSGDREKNVFEVEVSLSENVETRVYEAHTRLLPYEDSFRGTAGITRDVTDELHHRAQLRRQNERLDEFASVVSHDLRNPLNIAQGFLDVARETGDDSYLDRVEGALDRIDRLVGDVLSLARQGQAVGETSQFDLAQSIFRTWDAVETFDASITLTGDLGFATADETRFSQAVENLFRNAVEHGGHDVAIDVGPLTDGPGFYIADDGPGIPPDRRDAVFEHGYTTSRGGTGFGLSIVRTIVEAHNWSVGVTESADGGARFEITYQPAETDAPPVEAESVK</sequence>
<keyword evidence="6" id="KW-0902">Two-component regulatory system</keyword>
<dbReference type="STRING" id="553466.SAMN04487950_4080"/>
<dbReference type="NCBIfam" id="TIGR00229">
    <property type="entry name" value="sensory_box"/>
    <property type="match status" value="2"/>
</dbReference>
<dbReference type="InterPro" id="IPR000014">
    <property type="entry name" value="PAS"/>
</dbReference>
<dbReference type="AlphaFoldDB" id="A0A1I4IA67"/>
<organism evidence="11 12">
    <name type="scientific">Halogranum rubrum</name>
    <dbReference type="NCBI Taxonomy" id="553466"/>
    <lineage>
        <taxon>Archaea</taxon>
        <taxon>Methanobacteriati</taxon>
        <taxon>Methanobacteriota</taxon>
        <taxon>Stenosarchaea group</taxon>
        <taxon>Halobacteria</taxon>
        <taxon>Halobacteriales</taxon>
        <taxon>Haloferacaceae</taxon>
    </lineage>
</organism>
<feature type="domain" description="Histidine kinase" evidence="8">
    <location>
        <begin position="587"/>
        <end position="783"/>
    </location>
</feature>
<dbReference type="InterPro" id="IPR003661">
    <property type="entry name" value="HisK_dim/P_dom"/>
</dbReference>
<dbReference type="PRINTS" id="PR00344">
    <property type="entry name" value="BCTRLSENSOR"/>
</dbReference>
<dbReference type="Gene3D" id="3.30.450.20">
    <property type="entry name" value="PAS domain"/>
    <property type="match status" value="2"/>
</dbReference>